<dbReference type="NCBIfam" id="NF002060">
    <property type="entry name" value="PRK00892.1"/>
    <property type="match status" value="1"/>
</dbReference>
<evidence type="ECO:0000259" key="7">
    <source>
        <dbReference type="Pfam" id="PF04613"/>
    </source>
</evidence>
<evidence type="ECO:0000256" key="6">
    <source>
        <dbReference type="ARBA" id="ARBA00023315"/>
    </source>
</evidence>
<dbReference type="InterPro" id="IPR007691">
    <property type="entry name" value="LpxD"/>
</dbReference>
<evidence type="ECO:0000256" key="2">
    <source>
        <dbReference type="ARBA" id="ARBA00022556"/>
    </source>
</evidence>
<reference evidence="8" key="1">
    <citation type="submission" date="2015-04" db="EMBL/GenBank/DDBJ databases">
        <authorList>
            <person name="Syromyatnikov M.Y."/>
            <person name="Popov V.N."/>
        </authorList>
    </citation>
    <scope>NUCLEOTIDE SEQUENCE</scope>
    <source>
        <strain evidence="8">MO-1</strain>
    </source>
</reference>
<dbReference type="GO" id="GO:0016410">
    <property type="term" value="F:N-acyltransferase activity"/>
    <property type="evidence" value="ECO:0007669"/>
    <property type="project" value="InterPro"/>
</dbReference>
<dbReference type="EMBL" id="LO017727">
    <property type="protein sequence ID" value="CRH04472.1"/>
    <property type="molecule type" value="Genomic_DNA"/>
</dbReference>
<dbReference type="EC" id="2.3.1.-" evidence="8"/>
<keyword evidence="2" id="KW-0441">Lipid A biosynthesis</keyword>
<proteinExistence type="predicted"/>
<evidence type="ECO:0000256" key="1">
    <source>
        <dbReference type="ARBA" id="ARBA00022516"/>
    </source>
</evidence>
<keyword evidence="5" id="KW-0443">Lipid metabolism</keyword>
<dbReference type="InterPro" id="IPR011004">
    <property type="entry name" value="Trimer_LpxA-like_sf"/>
</dbReference>
<dbReference type="Gene3D" id="3.40.1390.10">
    <property type="entry name" value="MurE/MurF, N-terminal domain"/>
    <property type="match status" value="1"/>
</dbReference>
<evidence type="ECO:0000313" key="8">
    <source>
        <dbReference type="EMBL" id="CRH04472.1"/>
    </source>
</evidence>
<dbReference type="InterPro" id="IPR020573">
    <property type="entry name" value="UDP_GlcNAc_AcTrfase_non-rep"/>
</dbReference>
<dbReference type="CDD" id="cd03352">
    <property type="entry name" value="LbH_LpxD"/>
    <property type="match status" value="1"/>
</dbReference>
<dbReference type="PANTHER" id="PTHR43378:SF2">
    <property type="entry name" value="UDP-3-O-ACYLGLUCOSAMINE N-ACYLTRANSFERASE 1, MITOCHONDRIAL-RELATED"/>
    <property type="match status" value="1"/>
</dbReference>
<dbReference type="PANTHER" id="PTHR43378">
    <property type="entry name" value="UDP-3-O-ACYLGLUCOSAMINE N-ACYLTRANSFERASE"/>
    <property type="match status" value="1"/>
</dbReference>
<sequence length="320" mass="32876">MKLSQLATSLDLPHHGKDVTLKGVAPVESAGDGMLTFVQSANWLKRVEGAAAVIIPQELAETPPDIPCLISPAPVLSAADAGKILGMSSHPGPAPGIHPSAVIDPSAELGARVAIGPGVVVEADVVIGEGCQIHPNVVIHQGSRLGCGCIIHANAVIGAEGFGFEFVGGKHARITHFGGVAIGDDVEVGAGTTIDRARFGMTTIGEGSRIDNQVQVGHNVQIGKHCVIVSQVGIAGSCVVEDYAILAGQAGLAPHVTIGQGARIGASTGIAGGSVPAGETWSGWWGQPHRESMSQLSAMRKLPAFMKQVRAFMKKMEKSE</sequence>
<evidence type="ECO:0000256" key="4">
    <source>
        <dbReference type="ARBA" id="ARBA00022737"/>
    </source>
</evidence>
<evidence type="ECO:0000256" key="5">
    <source>
        <dbReference type="ARBA" id="ARBA00023098"/>
    </source>
</evidence>
<evidence type="ECO:0000256" key="3">
    <source>
        <dbReference type="ARBA" id="ARBA00022679"/>
    </source>
</evidence>
<dbReference type="GO" id="GO:0009245">
    <property type="term" value="P:lipid A biosynthetic process"/>
    <property type="evidence" value="ECO:0007669"/>
    <property type="project" value="UniProtKB-KW"/>
</dbReference>
<feature type="domain" description="UDP-3-O-[3-hydroxymyristoyl] glucosamine N-acyltransferase non-repeat region" evidence="7">
    <location>
        <begin position="18"/>
        <end position="81"/>
    </location>
</feature>
<organism evidence="8">
    <name type="scientific">Magnetococcus massalia (strain MO-1)</name>
    <dbReference type="NCBI Taxonomy" id="451514"/>
    <lineage>
        <taxon>Bacteria</taxon>
        <taxon>Pseudomonadati</taxon>
        <taxon>Pseudomonadota</taxon>
        <taxon>Magnetococcia</taxon>
        <taxon>Magnetococcales</taxon>
        <taxon>Magnetococcaceae</taxon>
        <taxon>Magnetococcus</taxon>
    </lineage>
</organism>
<dbReference type="Pfam" id="PF04613">
    <property type="entry name" value="LpxD"/>
    <property type="match status" value="1"/>
</dbReference>
<dbReference type="AlphaFoldDB" id="A0A1S7LCH1"/>
<protein>
    <submittedName>
        <fullName evidence="8">UDP-3-O-[3-hydroxymyristoyl] glucosamine N-acyltransferase</fullName>
        <ecNumber evidence="8">2.3.1.-</ecNumber>
    </submittedName>
</protein>
<keyword evidence="1" id="KW-0444">Lipid biosynthesis</keyword>
<dbReference type="Gene3D" id="2.160.10.10">
    <property type="entry name" value="Hexapeptide repeat proteins"/>
    <property type="match status" value="1"/>
</dbReference>
<gene>
    <name evidence="8" type="primary">lpxD</name>
    <name evidence="8" type="ORF">MAGMO_0259</name>
</gene>
<dbReference type="GO" id="GO:0016020">
    <property type="term" value="C:membrane"/>
    <property type="evidence" value="ECO:0007669"/>
    <property type="project" value="GOC"/>
</dbReference>
<dbReference type="InterPro" id="IPR001451">
    <property type="entry name" value="Hexapep"/>
</dbReference>
<accession>A0A1S7LCH1</accession>
<dbReference type="Pfam" id="PF00132">
    <property type="entry name" value="Hexapep"/>
    <property type="match status" value="2"/>
</dbReference>
<name>A0A1S7LCH1_MAGMO</name>
<keyword evidence="4" id="KW-0677">Repeat</keyword>
<dbReference type="SUPFAM" id="SSF51161">
    <property type="entry name" value="Trimeric LpxA-like enzymes"/>
    <property type="match status" value="1"/>
</dbReference>
<keyword evidence="3 8" id="KW-0808">Transferase</keyword>
<keyword evidence="6 8" id="KW-0012">Acyltransferase</keyword>
<dbReference type="NCBIfam" id="TIGR01853">
    <property type="entry name" value="lipid_A_lpxD"/>
    <property type="match status" value="1"/>
</dbReference>